<dbReference type="OrthoDB" id="2525930at2"/>
<keyword evidence="2" id="KW-1185">Reference proteome</keyword>
<evidence type="ECO:0000313" key="2">
    <source>
        <dbReference type="Proteomes" id="UP000094469"/>
    </source>
</evidence>
<sequence>MLQEPQLNCFEVLIAEKLIELNIDYKNFFWRAGLNYYKSQNNEKNIVNVQPYYYDYYLNKYFGIQFIETINPPIEEIIRDQGEYLIKLDYFYLNYCHMFQKNHHVHALIIKVKKNMIFVQDNYFNYQDEVEPELLISWWNQSQKHLNCKLIDLKKAKHTSKTISTVDAIADNLKIMTEAAQYENYENYLSYCGLSGLKEMTTDIVSAIRERNFIAIDFLLEEIDKICRSRKQAADFFRLRKRQNLENEYLNSYSKWSNIFLTLMKAVIAEKANLKDIEKQFKEIVHLESAIIDMLQKEFDILDSKVRD</sequence>
<evidence type="ECO:0000313" key="1">
    <source>
        <dbReference type="EMBL" id="OEG22875.1"/>
    </source>
</evidence>
<name>A0A1E5HDJ1_9ENTE</name>
<dbReference type="RefSeq" id="WP_069639738.1">
    <property type="nucleotide sequence ID" value="NZ_JAFBEZ010000009.1"/>
</dbReference>
<reference evidence="2" key="1">
    <citation type="submission" date="2016-09" db="EMBL/GenBank/DDBJ databases">
        <authorList>
            <person name="Gulvik C.A."/>
        </authorList>
    </citation>
    <scope>NUCLEOTIDE SEQUENCE [LARGE SCALE GENOMIC DNA]</scope>
    <source>
        <strain evidence="2">LMG 26676</strain>
    </source>
</reference>
<gene>
    <name evidence="1" type="ORF">BCR24_14735</name>
</gene>
<dbReference type="AlphaFoldDB" id="A0A1E5HDJ1"/>
<protein>
    <recommendedName>
        <fullName evidence="3">Butirosin biosynthesis protein H N-terminal domain-containing protein</fullName>
    </recommendedName>
</protein>
<dbReference type="Proteomes" id="UP000094469">
    <property type="component" value="Unassembled WGS sequence"/>
</dbReference>
<proteinExistence type="predicted"/>
<organism evidence="1 2">
    <name type="scientific">Enterococcus ureilyticus</name>
    <dbReference type="NCBI Taxonomy" id="1131292"/>
    <lineage>
        <taxon>Bacteria</taxon>
        <taxon>Bacillati</taxon>
        <taxon>Bacillota</taxon>
        <taxon>Bacilli</taxon>
        <taxon>Lactobacillales</taxon>
        <taxon>Enterococcaceae</taxon>
        <taxon>Enterococcus</taxon>
    </lineage>
</organism>
<evidence type="ECO:0008006" key="3">
    <source>
        <dbReference type="Google" id="ProtNLM"/>
    </source>
</evidence>
<accession>A0A1E5HDJ1</accession>
<comment type="caution">
    <text evidence="1">The sequence shown here is derived from an EMBL/GenBank/DDBJ whole genome shotgun (WGS) entry which is preliminary data.</text>
</comment>
<dbReference type="EMBL" id="MIKC01000011">
    <property type="protein sequence ID" value="OEG22875.1"/>
    <property type="molecule type" value="Genomic_DNA"/>
</dbReference>